<feature type="domain" description="Calcineurin-like phosphoesterase" evidence="3">
    <location>
        <begin position="1"/>
        <end position="171"/>
    </location>
</feature>
<dbReference type="EMBL" id="FUXX01000044">
    <property type="protein sequence ID" value="SKA67852.1"/>
    <property type="molecule type" value="Genomic_DNA"/>
</dbReference>
<dbReference type="GO" id="GO:0016787">
    <property type="term" value="F:hydrolase activity"/>
    <property type="evidence" value="ECO:0007669"/>
    <property type="project" value="UniProtKB-UniRule"/>
</dbReference>
<dbReference type="InterPro" id="IPR024654">
    <property type="entry name" value="Calcineurin-like_PHP_lpxH"/>
</dbReference>
<dbReference type="Pfam" id="PF12850">
    <property type="entry name" value="Metallophos_2"/>
    <property type="match status" value="1"/>
</dbReference>
<dbReference type="AlphaFoldDB" id="A0A1T4VS89"/>
<dbReference type="SUPFAM" id="SSF56300">
    <property type="entry name" value="Metallo-dependent phosphatases"/>
    <property type="match status" value="1"/>
</dbReference>
<dbReference type="PANTHER" id="PTHR11124">
    <property type="entry name" value="VACUOLAR SORTING PROTEIN VPS29"/>
    <property type="match status" value="1"/>
</dbReference>
<evidence type="ECO:0000256" key="2">
    <source>
        <dbReference type="RuleBase" id="RU362039"/>
    </source>
</evidence>
<organism evidence="4 5">
    <name type="scientific">Succinivibrio dextrinosolvens DSM 3072</name>
    <dbReference type="NCBI Taxonomy" id="1123324"/>
    <lineage>
        <taxon>Bacteria</taxon>
        <taxon>Pseudomonadati</taxon>
        <taxon>Pseudomonadota</taxon>
        <taxon>Gammaproteobacteria</taxon>
        <taxon>Aeromonadales</taxon>
        <taxon>Succinivibrionaceae</taxon>
        <taxon>Succinivibrio</taxon>
    </lineage>
</organism>
<dbReference type="GO" id="GO:0046872">
    <property type="term" value="F:metal ion binding"/>
    <property type="evidence" value="ECO:0007669"/>
    <property type="project" value="UniProtKB-KW"/>
</dbReference>
<comment type="similarity">
    <text evidence="1 2">Belongs to the metallophosphoesterase superfamily. YfcE family.</text>
</comment>
<keyword evidence="5" id="KW-1185">Reference proteome</keyword>
<dbReference type="EC" id="3.1.4.-" evidence="2"/>
<proteinExistence type="inferred from homology"/>
<sequence length="192" mass="21340">MRYLVLSDIHGGSEELKQALQFYKKFNCDFIILLGDLLNHGPRNKLPSSYDPMIVGEILNKYKDRIISIRGNCDSEVDGMVFDFPCNAAYGYVVVETTAGLKRIFLTHGHLHKIDSEEQISKLGLNKGDIVLSGHTHVSGIFYKDSGVVNINPGSISIPKGGTQKGFALITENAIELYDLNGNLQNSYKFQE</sequence>
<dbReference type="STRING" id="83771.SAMN02910357_01210"/>
<dbReference type="InterPro" id="IPR000979">
    <property type="entry name" value="Phosphodiesterase_MJ0936/Vps29"/>
</dbReference>
<accession>A0A1T4VS89</accession>
<dbReference type="NCBIfam" id="NF006988">
    <property type="entry name" value="PRK09453.1"/>
    <property type="match status" value="1"/>
</dbReference>
<protein>
    <recommendedName>
        <fullName evidence="2">Phosphoesterase</fullName>
        <ecNumber evidence="2">3.1.4.-</ecNumber>
    </recommendedName>
</protein>
<reference evidence="5" key="1">
    <citation type="submission" date="2017-02" db="EMBL/GenBank/DDBJ databases">
        <authorList>
            <person name="Varghese N."/>
            <person name="Submissions S."/>
        </authorList>
    </citation>
    <scope>NUCLEOTIDE SEQUENCE [LARGE SCALE GENOMIC DNA]</scope>
    <source>
        <strain evidence="5">DSM 3072</strain>
    </source>
</reference>
<dbReference type="NCBIfam" id="TIGR00040">
    <property type="entry name" value="yfcE"/>
    <property type="match status" value="1"/>
</dbReference>
<name>A0A1T4VS89_9GAMM</name>
<evidence type="ECO:0000313" key="5">
    <source>
        <dbReference type="Proteomes" id="UP000242432"/>
    </source>
</evidence>
<gene>
    <name evidence="4" type="ORF">SAMN02745213_01992</name>
</gene>
<dbReference type="Gene3D" id="3.60.21.10">
    <property type="match status" value="1"/>
</dbReference>
<evidence type="ECO:0000259" key="3">
    <source>
        <dbReference type="Pfam" id="PF12850"/>
    </source>
</evidence>
<comment type="cofactor">
    <cofactor evidence="2">
        <name>a divalent metal cation</name>
        <dbReference type="ChEBI" id="CHEBI:60240"/>
    </cofactor>
</comment>
<dbReference type="RefSeq" id="WP_078929339.1">
    <property type="nucleotide sequence ID" value="NZ_FUXX01000044.1"/>
</dbReference>
<keyword evidence="2" id="KW-0479">Metal-binding</keyword>
<dbReference type="InterPro" id="IPR029052">
    <property type="entry name" value="Metallo-depent_PP-like"/>
</dbReference>
<evidence type="ECO:0000256" key="1">
    <source>
        <dbReference type="ARBA" id="ARBA00008950"/>
    </source>
</evidence>
<dbReference type="Proteomes" id="UP000242432">
    <property type="component" value="Unassembled WGS sequence"/>
</dbReference>
<evidence type="ECO:0000313" key="4">
    <source>
        <dbReference type="EMBL" id="SKA67852.1"/>
    </source>
</evidence>